<dbReference type="OrthoDB" id="2906425at2759"/>
<dbReference type="InterPro" id="IPR051678">
    <property type="entry name" value="AGP_Transferase"/>
</dbReference>
<dbReference type="PANTHER" id="PTHR21310:SF58">
    <property type="entry name" value="AMINOGLYCOSIDE PHOSPHOTRANSFERASE DOMAIN-CONTAINING PROTEIN"/>
    <property type="match status" value="1"/>
</dbReference>
<feature type="domain" description="Aminoglycoside phosphotransferase" evidence="1">
    <location>
        <begin position="64"/>
        <end position="245"/>
    </location>
</feature>
<reference evidence="2 3" key="1">
    <citation type="submission" date="2017-06" db="EMBL/GenBank/DDBJ databases">
        <title>Genome of Fusarium nygamai isolate CS10214.</title>
        <authorList>
            <person name="Gardiner D.M."/>
            <person name="Obanor F."/>
            <person name="Kazan K."/>
        </authorList>
    </citation>
    <scope>NUCLEOTIDE SEQUENCE [LARGE SCALE GENOMIC DNA]</scope>
    <source>
        <strain evidence="2 3">CS10214</strain>
    </source>
</reference>
<sequence length="275" mass="31878">MNRLQEMIKRDKRIAMYGDSPPPPRTPAPYPEGELIYNCLGRNVIRHGNTITKYTTHPDGMGANDQPNEALVLKFVKEHTTIPVPDVISSDWDRIEMEYIEGQTLKEAWPSLKPEERSEILAQLKDYIAQMRALKGTYLGRFDGQGVIVPSMMTRSGGPFHTIEAFHDWLVRPPKRITEQSMYWHQITTQLADDCPIVFTHADISSRNIIIRDGRIVALLDWEWSGWYPEYWDYVFALRGLDKVDWETLGSQVPSLFEKRYDLEYILVNFITTLS</sequence>
<dbReference type="Gene3D" id="3.90.1200.10">
    <property type="match status" value="1"/>
</dbReference>
<dbReference type="EMBL" id="MTQA01000141">
    <property type="protein sequence ID" value="PNP76670.1"/>
    <property type="molecule type" value="Genomic_DNA"/>
</dbReference>
<evidence type="ECO:0000313" key="2">
    <source>
        <dbReference type="EMBL" id="PNP76670.1"/>
    </source>
</evidence>
<gene>
    <name evidence="2" type="ORF">FNYG_10089</name>
</gene>
<name>A0A2K0W330_GIBNY</name>
<dbReference type="InterPro" id="IPR002575">
    <property type="entry name" value="Aminoglycoside_PTrfase"/>
</dbReference>
<dbReference type="STRING" id="42673.A0A2K0W330"/>
<dbReference type="PANTHER" id="PTHR21310">
    <property type="entry name" value="AMINOGLYCOSIDE PHOSPHOTRANSFERASE-RELATED-RELATED"/>
    <property type="match status" value="1"/>
</dbReference>
<dbReference type="CDD" id="cd05120">
    <property type="entry name" value="APH_ChoK_like"/>
    <property type="match status" value="1"/>
</dbReference>
<dbReference type="Proteomes" id="UP000236664">
    <property type="component" value="Unassembled WGS sequence"/>
</dbReference>
<keyword evidence="3" id="KW-1185">Reference proteome</keyword>
<evidence type="ECO:0000259" key="1">
    <source>
        <dbReference type="Pfam" id="PF01636"/>
    </source>
</evidence>
<dbReference type="InterPro" id="IPR011009">
    <property type="entry name" value="Kinase-like_dom_sf"/>
</dbReference>
<comment type="caution">
    <text evidence="2">The sequence shown here is derived from an EMBL/GenBank/DDBJ whole genome shotgun (WGS) entry which is preliminary data.</text>
</comment>
<protein>
    <recommendedName>
        <fullName evidence="1">Aminoglycoside phosphotransferase domain-containing protein</fullName>
    </recommendedName>
</protein>
<proteinExistence type="predicted"/>
<organism evidence="2 3">
    <name type="scientific">Gibberella nygamai</name>
    <name type="common">Bean root rot disease fungus</name>
    <name type="synonym">Fusarium nygamai</name>
    <dbReference type="NCBI Taxonomy" id="42673"/>
    <lineage>
        <taxon>Eukaryota</taxon>
        <taxon>Fungi</taxon>
        <taxon>Dikarya</taxon>
        <taxon>Ascomycota</taxon>
        <taxon>Pezizomycotina</taxon>
        <taxon>Sordariomycetes</taxon>
        <taxon>Hypocreomycetidae</taxon>
        <taxon>Hypocreales</taxon>
        <taxon>Nectriaceae</taxon>
        <taxon>Fusarium</taxon>
        <taxon>Fusarium fujikuroi species complex</taxon>
    </lineage>
</organism>
<evidence type="ECO:0000313" key="3">
    <source>
        <dbReference type="Proteomes" id="UP000236664"/>
    </source>
</evidence>
<accession>A0A2K0W330</accession>
<dbReference type="SUPFAM" id="SSF56112">
    <property type="entry name" value="Protein kinase-like (PK-like)"/>
    <property type="match status" value="1"/>
</dbReference>
<dbReference type="Pfam" id="PF01636">
    <property type="entry name" value="APH"/>
    <property type="match status" value="1"/>
</dbReference>
<dbReference type="AlphaFoldDB" id="A0A2K0W330"/>